<comment type="function">
    <text evidence="1 6">Forms part of the ribosomal stalk, playing a central role in the interaction of the ribosome with GTP-bound translation factors.</text>
</comment>
<dbReference type="GO" id="GO:0070180">
    <property type="term" value="F:large ribosomal subunit rRNA binding"/>
    <property type="evidence" value="ECO:0007669"/>
    <property type="project" value="UniProtKB-UniRule"/>
</dbReference>
<evidence type="ECO:0000256" key="1">
    <source>
        <dbReference type="ARBA" id="ARBA00002633"/>
    </source>
</evidence>
<evidence type="ECO:0000313" key="8">
    <source>
        <dbReference type="Proteomes" id="UP000245468"/>
    </source>
</evidence>
<dbReference type="EMBL" id="CP029346">
    <property type="protein sequence ID" value="AWL08194.1"/>
    <property type="molecule type" value="Genomic_DNA"/>
</dbReference>
<name>A0A2S2DS27_9BACT</name>
<dbReference type="InterPro" id="IPR001790">
    <property type="entry name" value="Ribosomal_uL10"/>
</dbReference>
<keyword evidence="6" id="KW-0699">rRNA-binding</keyword>
<dbReference type="InterPro" id="IPR022973">
    <property type="entry name" value="Ribosomal_uL10_bac"/>
</dbReference>
<keyword evidence="8" id="KW-1185">Reference proteome</keyword>
<dbReference type="KEGG" id="psez:HME7025_00316"/>
<dbReference type="SUPFAM" id="SSF160369">
    <property type="entry name" value="Ribosomal protein L10-like"/>
    <property type="match status" value="1"/>
</dbReference>
<evidence type="ECO:0000256" key="3">
    <source>
        <dbReference type="ARBA" id="ARBA00022980"/>
    </source>
</evidence>
<organism evidence="7 8">
    <name type="scientific">Aquirufa nivalisilvae</name>
    <dbReference type="NCBI Taxonomy" id="2516557"/>
    <lineage>
        <taxon>Bacteria</taxon>
        <taxon>Pseudomonadati</taxon>
        <taxon>Bacteroidota</taxon>
        <taxon>Cytophagia</taxon>
        <taxon>Cytophagales</taxon>
        <taxon>Flectobacillaceae</taxon>
        <taxon>Aquirufa</taxon>
    </lineage>
</organism>
<dbReference type="HAMAP" id="MF_00362">
    <property type="entry name" value="Ribosomal_uL10"/>
    <property type="match status" value="1"/>
</dbReference>
<protein>
    <recommendedName>
        <fullName evidence="5 6">Large ribosomal subunit protein uL10</fullName>
    </recommendedName>
</protein>
<evidence type="ECO:0000256" key="6">
    <source>
        <dbReference type="HAMAP-Rule" id="MF_00362"/>
    </source>
</evidence>
<dbReference type="GO" id="GO:0005840">
    <property type="term" value="C:ribosome"/>
    <property type="evidence" value="ECO:0007669"/>
    <property type="project" value="UniProtKB-KW"/>
</dbReference>
<keyword evidence="6" id="KW-0694">RNA-binding</keyword>
<evidence type="ECO:0000256" key="5">
    <source>
        <dbReference type="ARBA" id="ARBA00035202"/>
    </source>
</evidence>
<reference evidence="8" key="1">
    <citation type="submission" date="2018-05" db="EMBL/GenBank/DDBJ databases">
        <title>Pseudarcicella sp. HME7025 Genome sequencing and assembly.</title>
        <authorList>
            <person name="Kim H."/>
            <person name="Kang H."/>
            <person name="Joh K."/>
        </authorList>
    </citation>
    <scope>NUCLEOTIDE SEQUENCE [LARGE SCALE GENOMIC DNA]</scope>
    <source>
        <strain evidence="8">HME7025</strain>
    </source>
</reference>
<dbReference type="NCBIfam" id="NF000955">
    <property type="entry name" value="PRK00099.1-1"/>
    <property type="match status" value="1"/>
</dbReference>
<evidence type="ECO:0000256" key="4">
    <source>
        <dbReference type="ARBA" id="ARBA00023274"/>
    </source>
</evidence>
<dbReference type="Pfam" id="PF00466">
    <property type="entry name" value="Ribosomal_L10"/>
    <property type="match status" value="1"/>
</dbReference>
<dbReference type="OrthoDB" id="1523686at2"/>
<dbReference type="InterPro" id="IPR043141">
    <property type="entry name" value="Ribosomal_uL10-like_sf"/>
</dbReference>
<dbReference type="Gene3D" id="3.30.70.1730">
    <property type="match status" value="1"/>
</dbReference>
<dbReference type="CDD" id="cd05797">
    <property type="entry name" value="Ribosomal_L10"/>
    <property type="match status" value="1"/>
</dbReference>
<keyword evidence="3 6" id="KW-0689">Ribosomal protein</keyword>
<dbReference type="GO" id="GO:0006412">
    <property type="term" value="P:translation"/>
    <property type="evidence" value="ECO:0007669"/>
    <property type="project" value="UniProtKB-UniRule"/>
</dbReference>
<dbReference type="InterPro" id="IPR047865">
    <property type="entry name" value="Ribosomal_uL10_bac_type"/>
</dbReference>
<dbReference type="Proteomes" id="UP000245468">
    <property type="component" value="Chromosome"/>
</dbReference>
<evidence type="ECO:0000256" key="2">
    <source>
        <dbReference type="ARBA" id="ARBA00008889"/>
    </source>
</evidence>
<comment type="subunit">
    <text evidence="6">Part of the ribosomal stalk of the 50S ribosomal subunit. The N-terminus interacts with L11 and the large rRNA to form the base of the stalk. The C-terminus forms an elongated spine to which L12 dimers bind in a sequential fashion forming a multimeric L10(L12)X complex.</text>
</comment>
<keyword evidence="4 6" id="KW-0687">Ribonucleoprotein</keyword>
<comment type="similarity">
    <text evidence="2 6">Belongs to the universal ribosomal protein uL10 family.</text>
</comment>
<gene>
    <name evidence="6" type="primary">rplJ</name>
    <name evidence="7" type="ORF">HME7025_00316</name>
</gene>
<dbReference type="RefSeq" id="WP_109321958.1">
    <property type="nucleotide sequence ID" value="NZ_CP029346.1"/>
</dbReference>
<accession>A0A2S2DS27</accession>
<dbReference type="GO" id="GO:1990904">
    <property type="term" value="C:ribonucleoprotein complex"/>
    <property type="evidence" value="ECO:0007669"/>
    <property type="project" value="UniProtKB-KW"/>
</dbReference>
<proteinExistence type="inferred from homology"/>
<evidence type="ECO:0000313" key="7">
    <source>
        <dbReference type="EMBL" id="AWL08194.1"/>
    </source>
</evidence>
<dbReference type="PANTHER" id="PTHR11560">
    <property type="entry name" value="39S RIBOSOMAL PROTEIN L10, MITOCHONDRIAL"/>
    <property type="match status" value="1"/>
</dbReference>
<dbReference type="AlphaFoldDB" id="A0A2S2DS27"/>
<sequence length="177" mass="19361">MTREEKNQIIDELSEKFAVTPYFYIASTAGLTVAQATEFRRMCFSRGLEYKVFKNTLIAKALEKTGNDYSAFNEGVLKGMSGIIFSPENAKVPAKLIKDFRKEAGKDKIAFKGASIEGGLYIGEDQLTALENIKSKNEMIGEVIGLLQSPAKNVISALSSGEKKLAGIVKTLGERPE</sequence>